<feature type="transmembrane region" description="Helical" evidence="10">
    <location>
        <begin position="378"/>
        <end position="399"/>
    </location>
</feature>
<feature type="transmembrane region" description="Helical" evidence="10">
    <location>
        <begin position="254"/>
        <end position="272"/>
    </location>
</feature>
<evidence type="ECO:0000256" key="10">
    <source>
        <dbReference type="RuleBase" id="RU363110"/>
    </source>
</evidence>
<proteinExistence type="inferred from homology"/>
<name>A0A1L9PG54_ASPVE</name>
<evidence type="ECO:0000256" key="2">
    <source>
        <dbReference type="ARBA" id="ARBA00004922"/>
    </source>
</evidence>
<evidence type="ECO:0000256" key="6">
    <source>
        <dbReference type="ARBA" id="ARBA00022692"/>
    </source>
</evidence>
<dbReference type="AlphaFoldDB" id="A0A1L9PG54"/>
<keyword evidence="4 10" id="KW-0328">Glycosyltransferase</keyword>
<feature type="region of interest" description="Disordered" evidence="11">
    <location>
        <begin position="1"/>
        <end position="32"/>
    </location>
</feature>
<reference evidence="13" key="1">
    <citation type="journal article" date="2017" name="Genome Biol.">
        <title>Comparative genomics reveals high biological diversity and specific adaptations in the industrially and medically important fungal genus Aspergillus.</title>
        <authorList>
            <person name="de Vries R.P."/>
            <person name="Riley R."/>
            <person name="Wiebenga A."/>
            <person name="Aguilar-Osorio G."/>
            <person name="Amillis S."/>
            <person name="Uchima C.A."/>
            <person name="Anderluh G."/>
            <person name="Asadollahi M."/>
            <person name="Askin M."/>
            <person name="Barry K."/>
            <person name="Battaglia E."/>
            <person name="Bayram O."/>
            <person name="Benocci T."/>
            <person name="Braus-Stromeyer S.A."/>
            <person name="Caldana C."/>
            <person name="Canovas D."/>
            <person name="Cerqueira G.C."/>
            <person name="Chen F."/>
            <person name="Chen W."/>
            <person name="Choi C."/>
            <person name="Clum A."/>
            <person name="Dos Santos R.A."/>
            <person name="Damasio A.R."/>
            <person name="Diallinas G."/>
            <person name="Emri T."/>
            <person name="Fekete E."/>
            <person name="Flipphi M."/>
            <person name="Freyberg S."/>
            <person name="Gallo A."/>
            <person name="Gournas C."/>
            <person name="Habgood R."/>
            <person name="Hainaut M."/>
            <person name="Harispe M.L."/>
            <person name="Henrissat B."/>
            <person name="Hilden K.S."/>
            <person name="Hope R."/>
            <person name="Hossain A."/>
            <person name="Karabika E."/>
            <person name="Karaffa L."/>
            <person name="Karanyi Z."/>
            <person name="Krasevec N."/>
            <person name="Kuo A."/>
            <person name="Kusch H."/>
            <person name="LaButti K."/>
            <person name="Lagendijk E.L."/>
            <person name="Lapidus A."/>
            <person name="Levasseur A."/>
            <person name="Lindquist E."/>
            <person name="Lipzen A."/>
            <person name="Logrieco A.F."/>
            <person name="MacCabe A."/>
            <person name="Maekelae M.R."/>
            <person name="Malavazi I."/>
            <person name="Melin P."/>
            <person name="Meyer V."/>
            <person name="Mielnichuk N."/>
            <person name="Miskei M."/>
            <person name="Molnar A.P."/>
            <person name="Mule G."/>
            <person name="Ngan C.Y."/>
            <person name="Orejas M."/>
            <person name="Orosz E."/>
            <person name="Ouedraogo J.P."/>
            <person name="Overkamp K.M."/>
            <person name="Park H.-S."/>
            <person name="Perrone G."/>
            <person name="Piumi F."/>
            <person name="Punt P.J."/>
            <person name="Ram A.F."/>
            <person name="Ramon A."/>
            <person name="Rauscher S."/>
            <person name="Record E."/>
            <person name="Riano-Pachon D.M."/>
            <person name="Robert V."/>
            <person name="Roehrig J."/>
            <person name="Ruller R."/>
            <person name="Salamov A."/>
            <person name="Salih N.S."/>
            <person name="Samson R.A."/>
            <person name="Sandor E."/>
            <person name="Sanguinetti M."/>
            <person name="Schuetze T."/>
            <person name="Sepcic K."/>
            <person name="Shelest E."/>
            <person name="Sherlock G."/>
            <person name="Sophianopoulou V."/>
            <person name="Squina F.M."/>
            <person name="Sun H."/>
            <person name="Susca A."/>
            <person name="Todd R.B."/>
            <person name="Tsang A."/>
            <person name="Unkles S.E."/>
            <person name="van de Wiele N."/>
            <person name="van Rossen-Uffink D."/>
            <person name="Oliveira J.V."/>
            <person name="Vesth T.C."/>
            <person name="Visser J."/>
            <person name="Yu J.-H."/>
            <person name="Zhou M."/>
            <person name="Andersen M.R."/>
            <person name="Archer D.B."/>
            <person name="Baker S.E."/>
            <person name="Benoit I."/>
            <person name="Brakhage A.A."/>
            <person name="Braus G.H."/>
            <person name="Fischer R."/>
            <person name="Frisvad J.C."/>
            <person name="Goldman G.H."/>
            <person name="Houbraken J."/>
            <person name="Oakley B."/>
            <person name="Pocsi I."/>
            <person name="Scazzocchio C."/>
            <person name="Seiboth B."/>
            <person name="vanKuyk P.A."/>
            <person name="Wortman J."/>
            <person name="Dyer P.S."/>
            <person name="Grigoriev I.V."/>
        </authorList>
    </citation>
    <scope>NUCLEOTIDE SEQUENCE [LARGE SCALE GENOMIC DNA]</scope>
    <source>
        <strain evidence="13">CBS 583.65</strain>
    </source>
</reference>
<dbReference type="GO" id="GO:0005789">
    <property type="term" value="C:endoplasmic reticulum membrane"/>
    <property type="evidence" value="ECO:0007669"/>
    <property type="project" value="UniProtKB-SubCell"/>
</dbReference>
<evidence type="ECO:0000313" key="13">
    <source>
        <dbReference type="Proteomes" id="UP000184073"/>
    </source>
</evidence>
<comment type="pathway">
    <text evidence="2 10">Protein modification; protein glycosylation.</text>
</comment>
<dbReference type="GeneID" id="63724560"/>
<dbReference type="Proteomes" id="UP000184073">
    <property type="component" value="Unassembled WGS sequence"/>
</dbReference>
<dbReference type="OrthoDB" id="5589195at2759"/>
<evidence type="ECO:0000256" key="11">
    <source>
        <dbReference type="SAM" id="MobiDB-lite"/>
    </source>
</evidence>
<feature type="transmembrane region" description="Helical" evidence="10">
    <location>
        <begin position="406"/>
        <end position="424"/>
    </location>
</feature>
<evidence type="ECO:0000256" key="8">
    <source>
        <dbReference type="ARBA" id="ARBA00022989"/>
    </source>
</evidence>
<feature type="transmembrane region" description="Helical" evidence="10">
    <location>
        <begin position="279"/>
        <end position="299"/>
    </location>
</feature>
<feature type="transmembrane region" description="Helical" evidence="10">
    <location>
        <begin position="517"/>
        <end position="536"/>
    </location>
</feature>
<feature type="transmembrane region" description="Helical" evidence="10">
    <location>
        <begin position="476"/>
        <end position="497"/>
    </location>
</feature>
<accession>A0A1L9PG54</accession>
<dbReference type="RefSeq" id="XP_040666266.1">
    <property type="nucleotide sequence ID" value="XM_040809049.1"/>
</dbReference>
<evidence type="ECO:0000256" key="4">
    <source>
        <dbReference type="ARBA" id="ARBA00022676"/>
    </source>
</evidence>
<dbReference type="PANTHER" id="PTHR12413">
    <property type="entry name" value="DOLICHYL GLYCOSYLTRANSFERASE"/>
    <property type="match status" value="1"/>
</dbReference>
<keyword evidence="6 10" id="KW-0812">Transmembrane</keyword>
<gene>
    <name evidence="12" type="ORF">ASPVEDRAFT_189570</name>
</gene>
<dbReference type="VEuPathDB" id="FungiDB:ASPVEDRAFT_189570"/>
<keyword evidence="5 10" id="KW-0808">Transferase</keyword>
<keyword evidence="8 10" id="KW-1133">Transmembrane helix</keyword>
<protein>
    <recommendedName>
        <fullName evidence="10">Alpha-1,3-glucosyltransferase</fullName>
        <ecNumber evidence="10">2.4.1.-</ecNumber>
    </recommendedName>
</protein>
<keyword evidence="7 10" id="KW-0256">Endoplasmic reticulum</keyword>
<dbReference type="UniPathway" id="UPA00378"/>
<feature type="transmembrane region" description="Helical" evidence="10">
    <location>
        <begin position="222"/>
        <end position="248"/>
    </location>
</feature>
<evidence type="ECO:0000256" key="3">
    <source>
        <dbReference type="ARBA" id="ARBA00008715"/>
    </source>
</evidence>
<evidence type="ECO:0000256" key="7">
    <source>
        <dbReference type="ARBA" id="ARBA00022824"/>
    </source>
</evidence>
<comment type="similarity">
    <text evidence="3 10">Belongs to the ALG6/ALG8 glucosyltransferase family.</text>
</comment>
<evidence type="ECO:0000256" key="1">
    <source>
        <dbReference type="ARBA" id="ARBA00004477"/>
    </source>
</evidence>
<evidence type="ECO:0000256" key="9">
    <source>
        <dbReference type="ARBA" id="ARBA00023136"/>
    </source>
</evidence>
<feature type="transmembrane region" description="Helical" evidence="10">
    <location>
        <begin position="56"/>
        <end position="78"/>
    </location>
</feature>
<evidence type="ECO:0000256" key="5">
    <source>
        <dbReference type="ARBA" id="ARBA00022679"/>
    </source>
</evidence>
<feature type="compositionally biased region" description="Polar residues" evidence="11">
    <location>
        <begin position="20"/>
        <end position="31"/>
    </location>
</feature>
<dbReference type="GO" id="GO:0042281">
    <property type="term" value="F:dolichyl pyrophosphate Man9GlcNAc2 alpha-1,3-glucosyltransferase activity"/>
    <property type="evidence" value="ECO:0007669"/>
    <property type="project" value="TreeGrafter"/>
</dbReference>
<dbReference type="EMBL" id="KV878127">
    <property type="protein sequence ID" value="OJJ00504.1"/>
    <property type="molecule type" value="Genomic_DNA"/>
</dbReference>
<keyword evidence="13" id="KW-1185">Reference proteome</keyword>
<feature type="transmembrane region" description="Helical" evidence="10">
    <location>
        <begin position="158"/>
        <end position="180"/>
    </location>
</feature>
<sequence>MAPSTPSSYRPRKKRKSALFSGSNDSLTVDSGNDKPAPAFPLVSFLWGARAGVSQWLVLPLILMAVGLFRWAVSLWGYSGFNIPPMYGDFEAQRHWMEITIHLPLSKWYTYNLPYWGLDYPPLTAYHSWLLGKLGSIFEPTWFALDTSRGLEDPLLKVFMRTTVIVSEYLIYVPAVVTFLRRYARMQAVPVWSSSIALSAILLQPATILIDHGHFQYNTVMLGLFVASLDAIMAGRMLWASIFFVGALGFKQMALYYAPVMFAFLLGVCIFPRIRIVRLLSISLVTAAAFIVLFFPLMYGATSTEARENLQSTPEPPLLQALPLRLDSDSSLYLFIFQLTQIIHRIFPFSRGLFEDKVANAWCAVHTFYKLHRFEPELLKRVSLGATLASILIPCAIIFRHPRASILLPAFSTVGWGFFLFSFQVHEKSVLLPLLPMTLLLAGDGGLNKDTRSWVGWANILGSWTLYPLLKRDGLRIPYFVVTYLWAFLLGLPPTSWQVYRHQKAAADTETETEPHYLTKLIHSLFYLAMIGWHVLEAFVPPPPGKPDLWVVLNALIGAGGFGISYLWCLWKLISLSRRMDHKVEENRKKNQ</sequence>
<dbReference type="STRING" id="1036611.A0A1L9PG54"/>
<keyword evidence="9 10" id="KW-0472">Membrane</keyword>
<feature type="transmembrane region" description="Helical" evidence="10">
    <location>
        <begin position="548"/>
        <end position="571"/>
    </location>
</feature>
<dbReference type="PANTHER" id="PTHR12413:SF1">
    <property type="entry name" value="DOLICHYL PYROPHOSPHATE MAN9GLCNAC2 ALPHA-1,3-GLUCOSYLTRANSFERASE"/>
    <property type="match status" value="1"/>
</dbReference>
<dbReference type="InterPro" id="IPR004856">
    <property type="entry name" value="Glyco_trans_ALG6/ALG8"/>
</dbReference>
<comment type="subcellular location">
    <subcellularLocation>
        <location evidence="1 10">Endoplasmic reticulum membrane</location>
        <topology evidence="1 10">Multi-pass membrane protein</topology>
    </subcellularLocation>
</comment>
<organism evidence="12 13">
    <name type="scientific">Aspergillus versicolor CBS 583.65</name>
    <dbReference type="NCBI Taxonomy" id="1036611"/>
    <lineage>
        <taxon>Eukaryota</taxon>
        <taxon>Fungi</taxon>
        <taxon>Dikarya</taxon>
        <taxon>Ascomycota</taxon>
        <taxon>Pezizomycotina</taxon>
        <taxon>Eurotiomycetes</taxon>
        <taxon>Eurotiomycetidae</taxon>
        <taxon>Eurotiales</taxon>
        <taxon>Aspergillaceae</taxon>
        <taxon>Aspergillus</taxon>
        <taxon>Aspergillus subgen. Nidulantes</taxon>
    </lineage>
</organism>
<dbReference type="Pfam" id="PF03155">
    <property type="entry name" value="Alg6_Alg8"/>
    <property type="match status" value="2"/>
</dbReference>
<dbReference type="EC" id="2.4.1.-" evidence="10"/>
<evidence type="ECO:0000313" key="12">
    <source>
        <dbReference type="EMBL" id="OJJ00504.1"/>
    </source>
</evidence>